<keyword evidence="7" id="KW-0811">Translocation</keyword>
<keyword evidence="5 14" id="KW-0653">Protein transport</keyword>
<feature type="compositionally biased region" description="Basic and acidic residues" evidence="16">
    <location>
        <begin position="326"/>
        <end position="335"/>
    </location>
</feature>
<evidence type="ECO:0000256" key="11">
    <source>
        <dbReference type="ARBA" id="ARBA00029691"/>
    </source>
</evidence>
<feature type="compositionally biased region" description="Low complexity" evidence="16">
    <location>
        <begin position="50"/>
        <end position="69"/>
    </location>
</feature>
<feature type="domain" description="Peroxisome membrane anchor protein Pex14p N-terminal" evidence="17">
    <location>
        <begin position="7"/>
        <end position="51"/>
    </location>
</feature>
<dbReference type="InParanoid" id="A0A0L0HPX6"/>
<dbReference type="EMBL" id="KQ257452">
    <property type="protein sequence ID" value="KND03142.1"/>
    <property type="molecule type" value="Genomic_DNA"/>
</dbReference>
<evidence type="ECO:0000256" key="4">
    <source>
        <dbReference type="ARBA" id="ARBA00022692"/>
    </source>
</evidence>
<evidence type="ECO:0000256" key="15">
    <source>
        <dbReference type="SAM" id="Coils"/>
    </source>
</evidence>
<dbReference type="PANTHER" id="PTHR23058:SF0">
    <property type="entry name" value="PEROXISOMAL MEMBRANE PROTEIN PEX14"/>
    <property type="match status" value="1"/>
</dbReference>
<comment type="similarity">
    <text evidence="2 14">Belongs to the peroxin-14 family.</text>
</comment>
<keyword evidence="15" id="KW-0175">Coiled coil</keyword>
<evidence type="ECO:0000256" key="2">
    <source>
        <dbReference type="ARBA" id="ARBA00005443"/>
    </source>
</evidence>
<gene>
    <name evidence="18" type="ORF">SPPG_02205</name>
</gene>
<evidence type="ECO:0000256" key="7">
    <source>
        <dbReference type="ARBA" id="ARBA00023010"/>
    </source>
</evidence>
<accession>A0A0L0HPX6</accession>
<feature type="region of interest" description="Disordered" evidence="16">
    <location>
        <begin position="263"/>
        <end position="335"/>
    </location>
</feature>
<evidence type="ECO:0000256" key="1">
    <source>
        <dbReference type="ARBA" id="ARBA00004549"/>
    </source>
</evidence>
<evidence type="ECO:0000256" key="13">
    <source>
        <dbReference type="ARBA" id="ARBA00064754"/>
    </source>
</evidence>
<evidence type="ECO:0000256" key="9">
    <source>
        <dbReference type="ARBA" id="ARBA00023140"/>
    </source>
</evidence>
<evidence type="ECO:0000313" key="19">
    <source>
        <dbReference type="Proteomes" id="UP000053201"/>
    </source>
</evidence>
<name>A0A0L0HPX6_SPIPD</name>
<feature type="coiled-coil region" evidence="15">
    <location>
        <begin position="197"/>
        <end position="256"/>
    </location>
</feature>
<dbReference type="InterPro" id="IPR006785">
    <property type="entry name" value="Pex14_N"/>
</dbReference>
<dbReference type="AlphaFoldDB" id="A0A0L0HPX6"/>
<dbReference type="OMA" id="YNQWQPP"/>
<dbReference type="GeneID" id="27685808"/>
<keyword evidence="6" id="KW-1133">Transmembrane helix</keyword>
<dbReference type="STRING" id="645134.A0A0L0HPX6"/>
<keyword evidence="3 14" id="KW-0813">Transport</keyword>
<dbReference type="Gene3D" id="1.10.10.10">
    <property type="entry name" value="Winged helix-like DNA-binding domain superfamily/Winged helix DNA-binding domain"/>
    <property type="match status" value="1"/>
</dbReference>
<evidence type="ECO:0000256" key="8">
    <source>
        <dbReference type="ARBA" id="ARBA00023136"/>
    </source>
</evidence>
<dbReference type="InterPro" id="IPR025655">
    <property type="entry name" value="PEX14"/>
</dbReference>
<protein>
    <recommendedName>
        <fullName evidence="10 14">Peroxisomal membrane protein PEX14</fullName>
    </recommendedName>
    <alternativeName>
        <fullName evidence="11 14">Peroxin-14</fullName>
    </alternativeName>
</protein>
<keyword evidence="8 14" id="KW-0472">Membrane</keyword>
<dbReference type="RefSeq" id="XP_016611181.1">
    <property type="nucleotide sequence ID" value="XM_016750499.1"/>
</dbReference>
<dbReference type="eggNOG" id="KOG2629">
    <property type="taxonomic scope" value="Eukaryota"/>
</dbReference>
<keyword evidence="4" id="KW-0812">Transmembrane</keyword>
<keyword evidence="19" id="KW-1185">Reference proteome</keyword>
<reference evidence="18 19" key="1">
    <citation type="submission" date="2009-08" db="EMBL/GenBank/DDBJ databases">
        <title>The Genome Sequence of Spizellomyces punctatus strain DAOM BR117.</title>
        <authorList>
            <consortium name="The Broad Institute Genome Sequencing Platform"/>
            <person name="Russ C."/>
            <person name="Cuomo C."/>
            <person name="Shea T."/>
            <person name="Young S.K."/>
            <person name="Zeng Q."/>
            <person name="Koehrsen M."/>
            <person name="Haas B."/>
            <person name="Borodovsky M."/>
            <person name="Guigo R."/>
            <person name="Alvarado L."/>
            <person name="Berlin A."/>
            <person name="Bochicchio J."/>
            <person name="Borenstein D."/>
            <person name="Chapman S."/>
            <person name="Chen Z."/>
            <person name="Engels R."/>
            <person name="Freedman E."/>
            <person name="Gellesch M."/>
            <person name="Goldberg J."/>
            <person name="Griggs A."/>
            <person name="Gujja S."/>
            <person name="Heiman D."/>
            <person name="Hepburn T."/>
            <person name="Howarth C."/>
            <person name="Jen D."/>
            <person name="Larson L."/>
            <person name="Lewis B."/>
            <person name="Mehta T."/>
            <person name="Park D."/>
            <person name="Pearson M."/>
            <person name="Roberts A."/>
            <person name="Saif S."/>
            <person name="Shenoy N."/>
            <person name="Sisk P."/>
            <person name="Stolte C."/>
            <person name="Sykes S."/>
            <person name="Thomson T."/>
            <person name="Walk T."/>
            <person name="White J."/>
            <person name="Yandava C."/>
            <person name="Burger G."/>
            <person name="Gray M.W."/>
            <person name="Holland P.W.H."/>
            <person name="King N."/>
            <person name="Lang F.B.F."/>
            <person name="Roger A.J."/>
            <person name="Ruiz-Trillo I."/>
            <person name="Lander E."/>
            <person name="Nusbaum C."/>
        </authorList>
    </citation>
    <scope>NUCLEOTIDE SEQUENCE [LARGE SCALE GENOMIC DNA]</scope>
    <source>
        <strain evidence="18 19">DAOM BR117</strain>
    </source>
</reference>
<evidence type="ECO:0000313" key="18">
    <source>
        <dbReference type="EMBL" id="KND03142.1"/>
    </source>
</evidence>
<dbReference type="GO" id="GO:0005102">
    <property type="term" value="F:signaling receptor binding"/>
    <property type="evidence" value="ECO:0007669"/>
    <property type="project" value="TreeGrafter"/>
</dbReference>
<keyword evidence="9 14" id="KW-0576">Peroxisome</keyword>
<evidence type="ECO:0000256" key="10">
    <source>
        <dbReference type="ARBA" id="ARBA00029502"/>
    </source>
</evidence>
<dbReference type="InterPro" id="IPR036388">
    <property type="entry name" value="WH-like_DNA-bd_sf"/>
</dbReference>
<dbReference type="Pfam" id="PF04695">
    <property type="entry name" value="Pex14_N"/>
    <property type="match status" value="1"/>
</dbReference>
<feature type="region of interest" description="Disordered" evidence="16">
    <location>
        <begin position="47"/>
        <end position="70"/>
    </location>
</feature>
<dbReference type="Proteomes" id="UP000053201">
    <property type="component" value="Unassembled WGS sequence"/>
</dbReference>
<evidence type="ECO:0000256" key="6">
    <source>
        <dbReference type="ARBA" id="ARBA00022989"/>
    </source>
</evidence>
<dbReference type="OrthoDB" id="5549158at2759"/>
<dbReference type="VEuPathDB" id="FungiDB:SPPG_02205"/>
<feature type="compositionally biased region" description="Low complexity" evidence="16">
    <location>
        <begin position="306"/>
        <end position="323"/>
    </location>
</feature>
<comment type="subcellular location">
    <subcellularLocation>
        <location evidence="1">Peroxisome membrane</location>
        <topology evidence="1">Single-pass membrane protein</topology>
    </subcellularLocation>
</comment>
<dbReference type="GO" id="GO:0005778">
    <property type="term" value="C:peroxisomal membrane"/>
    <property type="evidence" value="ECO:0007669"/>
    <property type="project" value="UniProtKB-SubCell"/>
</dbReference>
<evidence type="ECO:0000256" key="3">
    <source>
        <dbReference type="ARBA" id="ARBA00022448"/>
    </source>
</evidence>
<evidence type="ECO:0000259" key="17">
    <source>
        <dbReference type="Pfam" id="PF04695"/>
    </source>
</evidence>
<dbReference type="FunFam" id="1.10.10.10:FF:000217">
    <property type="entry name" value="Peroxisomal membrane protein PEX14"/>
    <property type="match status" value="1"/>
</dbReference>
<proteinExistence type="inferred from homology"/>
<dbReference type="GO" id="GO:1990429">
    <property type="term" value="C:peroxisomal importomer complex"/>
    <property type="evidence" value="ECO:0007669"/>
    <property type="project" value="TreeGrafter"/>
</dbReference>
<organism evidence="18 19">
    <name type="scientific">Spizellomyces punctatus (strain DAOM BR117)</name>
    <dbReference type="NCBI Taxonomy" id="645134"/>
    <lineage>
        <taxon>Eukaryota</taxon>
        <taxon>Fungi</taxon>
        <taxon>Fungi incertae sedis</taxon>
        <taxon>Chytridiomycota</taxon>
        <taxon>Chytridiomycota incertae sedis</taxon>
        <taxon>Chytridiomycetes</taxon>
        <taxon>Spizellomycetales</taxon>
        <taxon>Spizellomycetaceae</taxon>
        <taxon>Spizellomyces</taxon>
    </lineage>
</organism>
<comment type="function">
    <text evidence="12 14">Component of the PEX13-PEX14 docking complex, a translocon channel that specifically mediates the import of peroxisomal cargo proteins bound to PEX5 receptor. The PEX13-PEX14 docking complex forms a large import pore which can be opened to a diameter of about 9 nm. Mechanistically, PEX5 receptor along with cargo proteins associates with the PEX14 subunit of the PEX13-PEX14 docking complex in the cytosol, leading to the insertion of the receptor into the organelle membrane with the concomitant translocation of the cargo into the peroxisome matrix.</text>
</comment>
<evidence type="ECO:0000256" key="12">
    <source>
        <dbReference type="ARBA" id="ARBA00053920"/>
    </source>
</evidence>
<evidence type="ECO:0000256" key="14">
    <source>
        <dbReference type="RuleBase" id="RU367032"/>
    </source>
</evidence>
<dbReference type="GO" id="GO:0016560">
    <property type="term" value="P:protein import into peroxisome matrix, docking"/>
    <property type="evidence" value="ECO:0007669"/>
    <property type="project" value="UniProtKB-UniRule"/>
</dbReference>
<evidence type="ECO:0000256" key="5">
    <source>
        <dbReference type="ARBA" id="ARBA00022927"/>
    </source>
</evidence>
<dbReference type="FunCoup" id="A0A0L0HPX6">
    <property type="interactions" value="20"/>
</dbReference>
<comment type="subunit">
    <text evidence="13">Interacts with PEX13; forming the PEX13-PEX14 docking complex. Interacts with PEX5 (via WxxxF/Y motifs).</text>
</comment>
<dbReference type="PANTHER" id="PTHR23058">
    <property type="entry name" value="PEROXISOMAL MEMBRANE PROTEIN PEX14"/>
    <property type="match status" value="1"/>
</dbReference>
<evidence type="ECO:0000256" key="16">
    <source>
        <dbReference type="SAM" id="MobiDB-lite"/>
    </source>
</evidence>
<sequence>MVKPGVREDIVQSAVRFLKDPKVQESPLAKRIAFLETKGLSADEIEEAMSRTSGSSSSGATSAAVANGAPPLPPSGPAGYAQSGAYPVVYNAAGYPQPVAYGPPQAVVQPYTWKDYTLGAVGAIGAGYGVYTLAKRYLLPLLSFPSEKSLEASNAQIASQLESTSSVLEVVKEETSEVMKAVDAQAVKVSKALEGMVDTLKALREKDERRDKELEELKGDIDSIRDMIPKMLDKTKESQTAVISDLQTEIKSLKNLLLNRRLPVSAPTPSTSLPGTNDGSTTPVTEPGPFARGGLVNIPSKPTIPAWQLQQQAEAAAADATPAEGSADKGKKPEE</sequence>
<feature type="compositionally biased region" description="Polar residues" evidence="16">
    <location>
        <begin position="267"/>
        <end position="284"/>
    </location>
</feature>